<dbReference type="AlphaFoldDB" id="A0A1C7NKH8"/>
<dbReference type="Pfam" id="PF01769">
    <property type="entry name" value="MgtE"/>
    <property type="match status" value="2"/>
</dbReference>
<protein>
    <submittedName>
        <fullName evidence="12">Solute carrier family 41 member 2</fullName>
    </submittedName>
</protein>
<evidence type="ECO:0000256" key="1">
    <source>
        <dbReference type="ARBA" id="ARBA00004141"/>
    </source>
</evidence>
<sequence>MAPTYQHVQTEDIELSTTGDHLKVPKRPARHTRSGSNSSFIHFRAPQPITEEDHHSSNNNKNSQLASQALPSLVICVIGLIFAGWMMDVYQHWKVFTQVSELFILVPVLLNLKGNLEMNLAARFSTSANLGDLDQPATRNALVWGNMALIQVQALISGSIAGLFSVFLGTILHPEQTTTVSESMLVIASSMVSASVSSFVLGLFMCVLIIISRILKIDPDNIACPMASSLGDVVTLGILAECANLLLIHMETSLSTWLLLSMFVSIPFFGLSVWRNHHVKDLLLSGWSPIILAMLISSGAGLVLERYVEKFNGLAMLTPILCGLAGNLGSIYASRISTCLHRGAQEQFKLVEHTLLLMNVPIQLLFLMIVWVLDIGHLDFTIAFIITYFIVSMICTFSALKMGKSMTLTFWKYKYDPDNYVLPYLTAIVDVICTSLLVISFSWLTSNGYASLGVHDR</sequence>
<evidence type="ECO:0000259" key="11">
    <source>
        <dbReference type="Pfam" id="PF01769"/>
    </source>
</evidence>
<feature type="transmembrane region" description="Helical" evidence="10">
    <location>
        <begin position="148"/>
        <end position="172"/>
    </location>
</feature>
<feature type="transmembrane region" description="Helical" evidence="10">
    <location>
        <begin position="286"/>
        <end position="304"/>
    </location>
</feature>
<keyword evidence="3" id="KW-0813">Transport</keyword>
<evidence type="ECO:0000256" key="9">
    <source>
        <dbReference type="SAM" id="MobiDB-lite"/>
    </source>
</evidence>
<evidence type="ECO:0000256" key="10">
    <source>
        <dbReference type="SAM" id="Phobius"/>
    </source>
</evidence>
<feature type="domain" description="SLC41A/MgtE integral membrane" evidence="11">
    <location>
        <begin position="318"/>
        <end position="439"/>
    </location>
</feature>
<feature type="domain" description="SLC41A/MgtE integral membrane" evidence="11">
    <location>
        <begin position="106"/>
        <end position="240"/>
    </location>
</feature>
<dbReference type="Gene3D" id="1.10.357.20">
    <property type="entry name" value="SLC41 divalent cation transporters, integral membrane domain"/>
    <property type="match status" value="2"/>
</dbReference>
<dbReference type="GO" id="GO:0005886">
    <property type="term" value="C:plasma membrane"/>
    <property type="evidence" value="ECO:0007669"/>
    <property type="project" value="TreeGrafter"/>
</dbReference>
<keyword evidence="7" id="KW-0406">Ion transport</keyword>
<gene>
    <name evidence="12" type="primary">SLC41A2_1</name>
    <name evidence="12" type="ORF">A0J61_02315</name>
</gene>
<feature type="compositionally biased region" description="Basic residues" evidence="9">
    <location>
        <begin position="24"/>
        <end position="33"/>
    </location>
</feature>
<feature type="transmembrane region" description="Helical" evidence="10">
    <location>
        <begin position="355"/>
        <end position="374"/>
    </location>
</feature>
<dbReference type="PANTHER" id="PTHR16228">
    <property type="entry name" value="DIVALENT CATION TRANSPORTER SOLUTE CARRIER FAMILY 41"/>
    <property type="match status" value="1"/>
</dbReference>
<dbReference type="InterPro" id="IPR006667">
    <property type="entry name" value="SLC41_membr_dom"/>
</dbReference>
<dbReference type="InParanoid" id="A0A1C7NKH8"/>
<comment type="similarity">
    <text evidence="2">Belongs to the SLC41A transporter family.</text>
</comment>
<evidence type="ECO:0000256" key="7">
    <source>
        <dbReference type="ARBA" id="ARBA00023065"/>
    </source>
</evidence>
<dbReference type="FunFam" id="1.10.357.20:FF:000001">
    <property type="entry name" value="Solute carrier family 41 member 2"/>
    <property type="match status" value="1"/>
</dbReference>
<keyword evidence="4 10" id="KW-0812">Transmembrane</keyword>
<keyword evidence="13" id="KW-1185">Reference proteome</keyword>
<dbReference type="OrthoDB" id="666972at2759"/>
<dbReference type="EMBL" id="LUGH01000085">
    <property type="protein sequence ID" value="OBZ89632.1"/>
    <property type="molecule type" value="Genomic_DNA"/>
</dbReference>
<evidence type="ECO:0000256" key="8">
    <source>
        <dbReference type="ARBA" id="ARBA00023136"/>
    </source>
</evidence>
<feature type="transmembrane region" description="Helical" evidence="10">
    <location>
        <begin position="184"/>
        <end position="211"/>
    </location>
</feature>
<evidence type="ECO:0000256" key="4">
    <source>
        <dbReference type="ARBA" id="ARBA00022692"/>
    </source>
</evidence>
<dbReference type="InterPro" id="IPR045349">
    <property type="entry name" value="SLC41A1-3"/>
</dbReference>
<comment type="subcellular location">
    <subcellularLocation>
        <location evidence="1">Membrane</location>
        <topology evidence="1">Multi-pass membrane protein</topology>
    </subcellularLocation>
</comment>
<evidence type="ECO:0000256" key="6">
    <source>
        <dbReference type="ARBA" id="ARBA00022989"/>
    </source>
</evidence>
<feature type="transmembrane region" description="Helical" evidence="10">
    <location>
        <begin position="69"/>
        <end position="87"/>
    </location>
</feature>
<reference evidence="12 13" key="1">
    <citation type="submission" date="2016-03" db="EMBL/GenBank/DDBJ databases">
        <title>Choanephora cucurbitarum.</title>
        <authorList>
            <person name="Min B."/>
            <person name="Park H."/>
            <person name="Park J.-H."/>
            <person name="Shin H.-D."/>
            <person name="Choi I.-G."/>
        </authorList>
    </citation>
    <scope>NUCLEOTIDE SEQUENCE [LARGE SCALE GENOMIC DNA]</scope>
    <source>
        <strain evidence="12 13">KUS-F28377</strain>
    </source>
</reference>
<evidence type="ECO:0000256" key="2">
    <source>
        <dbReference type="ARBA" id="ARBA00009749"/>
    </source>
</evidence>
<dbReference type="InterPro" id="IPR036739">
    <property type="entry name" value="SLC41_membr_dom_sf"/>
</dbReference>
<feature type="region of interest" description="Disordered" evidence="9">
    <location>
        <begin position="16"/>
        <end position="41"/>
    </location>
</feature>
<feature type="transmembrane region" description="Helical" evidence="10">
    <location>
        <begin position="254"/>
        <end position="274"/>
    </location>
</feature>
<dbReference type="Proteomes" id="UP000093000">
    <property type="component" value="Unassembled WGS sequence"/>
</dbReference>
<proteinExistence type="inferred from homology"/>
<keyword evidence="6 10" id="KW-1133">Transmembrane helix</keyword>
<feature type="transmembrane region" description="Helical" evidence="10">
    <location>
        <begin position="421"/>
        <end position="444"/>
    </location>
</feature>
<dbReference type="PANTHER" id="PTHR16228:SF7">
    <property type="entry name" value="SLC41A_MGTE INTEGRAL MEMBRANE DOMAIN-CONTAINING PROTEIN"/>
    <property type="match status" value="1"/>
</dbReference>
<evidence type="ECO:0000313" key="13">
    <source>
        <dbReference type="Proteomes" id="UP000093000"/>
    </source>
</evidence>
<organism evidence="12 13">
    <name type="scientific">Choanephora cucurbitarum</name>
    <dbReference type="NCBI Taxonomy" id="101091"/>
    <lineage>
        <taxon>Eukaryota</taxon>
        <taxon>Fungi</taxon>
        <taxon>Fungi incertae sedis</taxon>
        <taxon>Mucoromycota</taxon>
        <taxon>Mucoromycotina</taxon>
        <taxon>Mucoromycetes</taxon>
        <taxon>Mucorales</taxon>
        <taxon>Mucorineae</taxon>
        <taxon>Choanephoraceae</taxon>
        <taxon>Choanephoroideae</taxon>
        <taxon>Choanephora</taxon>
    </lineage>
</organism>
<accession>A0A1C7NKH8</accession>
<keyword evidence="5" id="KW-0460">Magnesium</keyword>
<evidence type="ECO:0000256" key="5">
    <source>
        <dbReference type="ARBA" id="ARBA00022842"/>
    </source>
</evidence>
<keyword evidence="8 10" id="KW-0472">Membrane</keyword>
<feature type="transmembrane region" description="Helical" evidence="10">
    <location>
        <begin position="316"/>
        <end position="334"/>
    </location>
</feature>
<dbReference type="SUPFAM" id="SSF161093">
    <property type="entry name" value="MgtE membrane domain-like"/>
    <property type="match status" value="2"/>
</dbReference>
<feature type="transmembrane region" description="Helical" evidence="10">
    <location>
        <begin position="380"/>
        <end position="400"/>
    </location>
</feature>
<evidence type="ECO:0000313" key="12">
    <source>
        <dbReference type="EMBL" id="OBZ89632.1"/>
    </source>
</evidence>
<dbReference type="GO" id="GO:0008324">
    <property type="term" value="F:monoatomic cation transmembrane transporter activity"/>
    <property type="evidence" value="ECO:0007669"/>
    <property type="project" value="InterPro"/>
</dbReference>
<comment type="caution">
    <text evidence="12">The sequence shown here is derived from an EMBL/GenBank/DDBJ whole genome shotgun (WGS) entry which is preliminary data.</text>
</comment>
<evidence type="ECO:0000256" key="3">
    <source>
        <dbReference type="ARBA" id="ARBA00022448"/>
    </source>
</evidence>
<name>A0A1C7NKH8_9FUNG</name>